<evidence type="ECO:0000313" key="3">
    <source>
        <dbReference type="EMBL" id="ODS33212.1"/>
    </source>
</evidence>
<dbReference type="EMBL" id="MAYW01000035">
    <property type="protein sequence ID" value="ODS33212.1"/>
    <property type="molecule type" value="Genomic_DNA"/>
</dbReference>
<comment type="caution">
    <text evidence="3">The sequence shown here is derived from an EMBL/GenBank/DDBJ whole genome shotgun (WGS) entry which is preliminary data.</text>
</comment>
<feature type="domain" description="GFO/IDH/MocA-like oxidoreductase" evidence="2">
    <location>
        <begin position="154"/>
        <end position="224"/>
    </location>
</feature>
<dbReference type="InterPro" id="IPR051450">
    <property type="entry name" value="Gfo/Idh/MocA_Oxidoreductases"/>
</dbReference>
<dbReference type="AlphaFoldDB" id="A0A1E3XC61"/>
<evidence type="ECO:0000259" key="1">
    <source>
        <dbReference type="Pfam" id="PF01408"/>
    </source>
</evidence>
<evidence type="ECO:0000259" key="2">
    <source>
        <dbReference type="Pfam" id="PF22725"/>
    </source>
</evidence>
<dbReference type="Gene3D" id="3.40.50.720">
    <property type="entry name" value="NAD(P)-binding Rossmann-like Domain"/>
    <property type="match status" value="1"/>
</dbReference>
<dbReference type="PATRIC" id="fig|1872076.5.peg.1977"/>
<feature type="domain" description="Gfo/Idh/MocA-like oxidoreductase N-terminal" evidence="1">
    <location>
        <begin position="4"/>
        <end position="120"/>
    </location>
</feature>
<dbReference type="InterPro" id="IPR055170">
    <property type="entry name" value="GFO_IDH_MocA-like_dom"/>
</dbReference>
<dbReference type="InterPro" id="IPR036291">
    <property type="entry name" value="NAD(P)-bd_dom_sf"/>
</dbReference>
<proteinExistence type="predicted"/>
<dbReference type="SUPFAM" id="SSF51735">
    <property type="entry name" value="NAD(P)-binding Rossmann-fold domains"/>
    <property type="match status" value="1"/>
</dbReference>
<dbReference type="GO" id="GO:0000166">
    <property type="term" value="F:nucleotide binding"/>
    <property type="evidence" value="ECO:0007669"/>
    <property type="project" value="InterPro"/>
</dbReference>
<dbReference type="InterPro" id="IPR000683">
    <property type="entry name" value="Gfo/Idh/MocA-like_OxRdtase_N"/>
</dbReference>
<reference evidence="3 4" key="1">
    <citation type="submission" date="2016-07" db="EMBL/GenBank/DDBJ databases">
        <title>Draft genome of Scalindua rubra, obtained from a brine-seawater interface in the Red Sea, sheds light on salt adaptation in anammox bacteria.</title>
        <authorList>
            <person name="Speth D.R."/>
            <person name="Lagkouvardos I."/>
            <person name="Wang Y."/>
            <person name="Qian P.-Y."/>
            <person name="Dutilh B.E."/>
            <person name="Jetten M.S."/>
        </authorList>
    </citation>
    <scope>NUCLEOTIDE SEQUENCE [LARGE SCALE GENOMIC DNA]</scope>
    <source>
        <strain evidence="3">BSI-1</strain>
    </source>
</reference>
<gene>
    <name evidence="3" type="primary">mviM_3</name>
    <name evidence="3" type="ORF">SCARUB_01692</name>
</gene>
<dbReference type="PANTHER" id="PTHR43377:SF1">
    <property type="entry name" value="BILIVERDIN REDUCTASE A"/>
    <property type="match status" value="1"/>
</dbReference>
<dbReference type="Gene3D" id="3.30.360.10">
    <property type="entry name" value="Dihydrodipicolinate Reductase, domain 2"/>
    <property type="match status" value="1"/>
</dbReference>
<protein>
    <submittedName>
        <fullName evidence="3">Oxidoreductase</fullName>
    </submittedName>
</protein>
<dbReference type="PANTHER" id="PTHR43377">
    <property type="entry name" value="BILIVERDIN REDUCTASE A"/>
    <property type="match status" value="1"/>
</dbReference>
<dbReference type="InterPro" id="IPR008354">
    <property type="entry name" value="Glc-Fru_OxRdtase_bac"/>
</dbReference>
<sequence>MEKLKIAVIGVGHIGKEHARIYNDMPEVNLTGIVDINKKQGEKVAQQYNTKHYSSYKEIPHNVDAVSVVVPTRSHYEITRELLKDGIHVLVEKPMTGTISEAEELIRLSKKSNIVLQAGYIERFNPAIQTIQELNVSLKFIECHRLSPFTFRSADIGVVLDLMIHDIDIILYLSKSKVKKIDAVGVNVISNKEDIANARIQFENGCVANVTASRVSFEPMRKIRLFSEDSYISLDYQKQEAIIYKKSPKLTLKSIDIEDTDASTIKDLRNYVFGDLLKIERIKMDNQEPLKKELESFIDCIKNGKQPAVSGEEGIKAIRAAAIIKEEINKNLKRAKINASERIV</sequence>
<evidence type="ECO:0000313" key="4">
    <source>
        <dbReference type="Proteomes" id="UP000094056"/>
    </source>
</evidence>
<dbReference type="Pfam" id="PF22725">
    <property type="entry name" value="GFO_IDH_MocA_C3"/>
    <property type="match status" value="1"/>
</dbReference>
<dbReference type="SUPFAM" id="SSF55347">
    <property type="entry name" value="Glyceraldehyde-3-phosphate dehydrogenase-like, C-terminal domain"/>
    <property type="match status" value="1"/>
</dbReference>
<dbReference type="Proteomes" id="UP000094056">
    <property type="component" value="Unassembled WGS sequence"/>
</dbReference>
<organism evidence="3 4">
    <name type="scientific">Candidatus Scalindua rubra</name>
    <dbReference type="NCBI Taxonomy" id="1872076"/>
    <lineage>
        <taxon>Bacteria</taxon>
        <taxon>Pseudomonadati</taxon>
        <taxon>Planctomycetota</taxon>
        <taxon>Candidatus Brocadiia</taxon>
        <taxon>Candidatus Brocadiales</taxon>
        <taxon>Candidatus Scalinduaceae</taxon>
        <taxon>Candidatus Scalindua</taxon>
    </lineage>
</organism>
<accession>A0A1E3XC61</accession>
<name>A0A1E3XC61_9BACT</name>
<dbReference type="PRINTS" id="PR01775">
    <property type="entry name" value="GLFROXRDTASE"/>
</dbReference>
<dbReference type="Pfam" id="PF01408">
    <property type="entry name" value="GFO_IDH_MocA"/>
    <property type="match status" value="1"/>
</dbReference>